<evidence type="ECO:0000256" key="1">
    <source>
        <dbReference type="SAM" id="SignalP"/>
    </source>
</evidence>
<sequence>MKRIICPLLILSIFLSCKSKTADTDQDTTGTGKPLDQSQALLHQFKPLINGMWVKKDYIKKVKKSKSPLEAVDNGTGVTIMYIDTAQLKGDSIMVPVVLNNHEGANVSLNFQPGKNTTTIEFGNDELSYKLKNGDTTLIIYHYNPQTKETATAQYIKIMPDKPAGGLAAGMSMAINKAILSGKYEGTDAAGKKIYAVFTDDGKVSGLPGLTTYYVQNDMIADPDHSHDEIIFNLNGKGQKAYSFIINKKTLSLYDSAEQVKSNKPSYSLKRKRE</sequence>
<organism evidence="2 3">
    <name type="scientific">Mucilaginibacter rigui</name>
    <dbReference type="NCBI Taxonomy" id="534635"/>
    <lineage>
        <taxon>Bacteria</taxon>
        <taxon>Pseudomonadati</taxon>
        <taxon>Bacteroidota</taxon>
        <taxon>Sphingobacteriia</taxon>
        <taxon>Sphingobacteriales</taxon>
        <taxon>Sphingobacteriaceae</taxon>
        <taxon>Mucilaginibacter</taxon>
    </lineage>
</organism>
<dbReference type="RefSeq" id="WP_191177035.1">
    <property type="nucleotide sequence ID" value="NZ_JACWMW010000004.1"/>
</dbReference>
<comment type="caution">
    <text evidence="2">The sequence shown here is derived from an EMBL/GenBank/DDBJ whole genome shotgun (WGS) entry which is preliminary data.</text>
</comment>
<gene>
    <name evidence="2" type="ORF">IDJ75_18050</name>
</gene>
<dbReference type="Proteomes" id="UP000618754">
    <property type="component" value="Unassembled WGS sequence"/>
</dbReference>
<evidence type="ECO:0000313" key="3">
    <source>
        <dbReference type="Proteomes" id="UP000618754"/>
    </source>
</evidence>
<dbReference type="PROSITE" id="PS51257">
    <property type="entry name" value="PROKAR_LIPOPROTEIN"/>
    <property type="match status" value="1"/>
</dbReference>
<evidence type="ECO:0000313" key="2">
    <source>
        <dbReference type="EMBL" id="MBD1387196.1"/>
    </source>
</evidence>
<reference evidence="2 3" key="1">
    <citation type="submission" date="2020-09" db="EMBL/GenBank/DDBJ databases">
        <title>Novel species of Mucilaginibacter isolated from a glacier on the Tibetan Plateau.</title>
        <authorList>
            <person name="Liu Q."/>
            <person name="Xin Y.-H."/>
        </authorList>
    </citation>
    <scope>NUCLEOTIDE SEQUENCE [LARGE SCALE GENOMIC DNA]</scope>
    <source>
        <strain evidence="2 3">CGMCC 1.13878</strain>
    </source>
</reference>
<dbReference type="EMBL" id="JACWMW010000004">
    <property type="protein sequence ID" value="MBD1387196.1"/>
    <property type="molecule type" value="Genomic_DNA"/>
</dbReference>
<name>A0ABR7X9J8_9SPHI</name>
<feature type="chain" id="PRO_5047484833" description="Lipoprotein" evidence="1">
    <location>
        <begin position="22"/>
        <end position="274"/>
    </location>
</feature>
<feature type="signal peptide" evidence="1">
    <location>
        <begin position="1"/>
        <end position="21"/>
    </location>
</feature>
<protein>
    <recommendedName>
        <fullName evidence="4">Lipoprotein</fullName>
    </recommendedName>
</protein>
<evidence type="ECO:0008006" key="4">
    <source>
        <dbReference type="Google" id="ProtNLM"/>
    </source>
</evidence>
<proteinExistence type="predicted"/>
<accession>A0ABR7X9J8</accession>
<keyword evidence="1" id="KW-0732">Signal</keyword>
<keyword evidence="3" id="KW-1185">Reference proteome</keyword>